<accession>A0A165JL62</accession>
<dbReference type="EMBL" id="KV425964">
    <property type="protein sequence ID" value="KZV95010.1"/>
    <property type="molecule type" value="Genomic_DNA"/>
</dbReference>
<evidence type="ECO:0000313" key="1">
    <source>
        <dbReference type="EMBL" id="KZV95010.1"/>
    </source>
</evidence>
<organism evidence="1 2">
    <name type="scientific">Exidia glandulosa HHB12029</name>
    <dbReference type="NCBI Taxonomy" id="1314781"/>
    <lineage>
        <taxon>Eukaryota</taxon>
        <taxon>Fungi</taxon>
        <taxon>Dikarya</taxon>
        <taxon>Basidiomycota</taxon>
        <taxon>Agaricomycotina</taxon>
        <taxon>Agaricomycetes</taxon>
        <taxon>Auriculariales</taxon>
        <taxon>Exidiaceae</taxon>
        <taxon>Exidia</taxon>
    </lineage>
</organism>
<reference evidence="1 2" key="1">
    <citation type="journal article" date="2016" name="Mol. Biol. Evol.">
        <title>Comparative Genomics of Early-Diverging Mushroom-Forming Fungi Provides Insights into the Origins of Lignocellulose Decay Capabilities.</title>
        <authorList>
            <person name="Nagy L.G."/>
            <person name="Riley R."/>
            <person name="Tritt A."/>
            <person name="Adam C."/>
            <person name="Daum C."/>
            <person name="Floudas D."/>
            <person name="Sun H."/>
            <person name="Yadav J.S."/>
            <person name="Pangilinan J."/>
            <person name="Larsson K.H."/>
            <person name="Matsuura K."/>
            <person name="Barry K."/>
            <person name="Labutti K."/>
            <person name="Kuo R."/>
            <person name="Ohm R.A."/>
            <person name="Bhattacharya S.S."/>
            <person name="Shirouzu T."/>
            <person name="Yoshinaga Y."/>
            <person name="Martin F.M."/>
            <person name="Grigoriev I.V."/>
            <person name="Hibbett D.S."/>
        </authorList>
    </citation>
    <scope>NUCLEOTIDE SEQUENCE [LARGE SCALE GENOMIC DNA]</scope>
    <source>
        <strain evidence="1 2">HHB12029</strain>
    </source>
</reference>
<protein>
    <submittedName>
        <fullName evidence="1">Uncharacterized protein</fullName>
    </submittedName>
</protein>
<proteinExistence type="predicted"/>
<sequence>MTFCGLLTLTSPSLPMLPKSRLRSTRPQSSRIGSRLMPWMGDSLSMILAISCASTRSSTIHGNAMHGLWSPLNSTRRGAEPANKGEPEVARGRCRRSVCCA</sequence>
<dbReference type="InParanoid" id="A0A165JL62"/>
<evidence type="ECO:0000313" key="2">
    <source>
        <dbReference type="Proteomes" id="UP000077266"/>
    </source>
</evidence>
<name>A0A165JL62_EXIGL</name>
<dbReference type="Proteomes" id="UP000077266">
    <property type="component" value="Unassembled WGS sequence"/>
</dbReference>
<dbReference type="AlphaFoldDB" id="A0A165JL62"/>
<gene>
    <name evidence="1" type="ORF">EXIGLDRAFT_736073</name>
</gene>
<keyword evidence="2" id="KW-1185">Reference proteome</keyword>